<keyword evidence="2" id="KW-0732">Signal</keyword>
<dbReference type="EMBL" id="ABCK01000034">
    <property type="protein sequence ID" value="EDM25229.1"/>
    <property type="molecule type" value="Genomic_DNA"/>
</dbReference>
<reference evidence="3 4" key="1">
    <citation type="journal article" date="2010" name="J. Bacteriol.">
        <title>Genome sequence of Lentisphaera araneosa HTCC2155T, the type species of the order Lentisphaerales in the phylum Lentisphaerae.</title>
        <authorList>
            <person name="Thrash J.C."/>
            <person name="Cho J.C."/>
            <person name="Vergin K.L."/>
            <person name="Morris R.M."/>
            <person name="Giovannoni S.J."/>
        </authorList>
    </citation>
    <scope>NUCLEOTIDE SEQUENCE [LARGE SCALE GENOMIC DNA]</scope>
    <source>
        <strain evidence="3 4">HTCC2155</strain>
    </source>
</reference>
<evidence type="ECO:0000313" key="3">
    <source>
        <dbReference type="EMBL" id="EDM25229.1"/>
    </source>
</evidence>
<dbReference type="OrthoDB" id="5293418at2"/>
<dbReference type="InterPro" id="IPR025738">
    <property type="entry name" value="BatD"/>
</dbReference>
<keyword evidence="1" id="KW-0812">Transmembrane</keyword>
<dbReference type="Pfam" id="PF13584">
    <property type="entry name" value="BatD"/>
    <property type="match status" value="1"/>
</dbReference>
<feature type="chain" id="PRO_5002692530" description="Protein BatD" evidence="2">
    <location>
        <begin position="18"/>
        <end position="738"/>
    </location>
</feature>
<dbReference type="Proteomes" id="UP000004947">
    <property type="component" value="Unassembled WGS sequence"/>
</dbReference>
<keyword evidence="4" id="KW-1185">Reference proteome</keyword>
<evidence type="ECO:0000313" key="4">
    <source>
        <dbReference type="Proteomes" id="UP000004947"/>
    </source>
</evidence>
<feature type="transmembrane region" description="Helical" evidence="1">
    <location>
        <begin position="652"/>
        <end position="670"/>
    </location>
</feature>
<evidence type="ECO:0000256" key="1">
    <source>
        <dbReference type="SAM" id="Phobius"/>
    </source>
</evidence>
<feature type="signal peptide" evidence="2">
    <location>
        <begin position="1"/>
        <end position="17"/>
    </location>
</feature>
<evidence type="ECO:0000256" key="2">
    <source>
        <dbReference type="SAM" id="SignalP"/>
    </source>
</evidence>
<gene>
    <name evidence="3" type="ORF">LNTAR_03334</name>
</gene>
<comment type="caution">
    <text evidence="3">The sequence shown here is derived from an EMBL/GenBank/DDBJ whole genome shotgun (WGS) entry which is preliminary data.</text>
</comment>
<dbReference type="STRING" id="313628.LNTAR_03334"/>
<organism evidence="3 4">
    <name type="scientific">Lentisphaera araneosa HTCC2155</name>
    <dbReference type="NCBI Taxonomy" id="313628"/>
    <lineage>
        <taxon>Bacteria</taxon>
        <taxon>Pseudomonadati</taxon>
        <taxon>Lentisphaerota</taxon>
        <taxon>Lentisphaeria</taxon>
        <taxon>Lentisphaerales</taxon>
        <taxon>Lentisphaeraceae</taxon>
        <taxon>Lentisphaera</taxon>
    </lineage>
</organism>
<dbReference type="PANTHER" id="PTHR40940">
    <property type="entry name" value="PROTEIN BATD-RELATED"/>
    <property type="match status" value="1"/>
</dbReference>
<evidence type="ECO:0008006" key="5">
    <source>
        <dbReference type="Google" id="ProtNLM"/>
    </source>
</evidence>
<protein>
    <recommendedName>
        <fullName evidence="5">Protein BatD</fullName>
    </recommendedName>
</protein>
<accession>A6DT54</accession>
<name>A6DT54_9BACT</name>
<dbReference type="RefSeq" id="WP_007281003.1">
    <property type="nucleotide sequence ID" value="NZ_ABCK01000034.1"/>
</dbReference>
<keyword evidence="1" id="KW-0472">Membrane</keyword>
<keyword evidence="1" id="KW-1133">Transmembrane helix</keyword>
<sequence length="738" mass="84297">MKAFSLILILFSCLLSAEIRHQYTLPNNTDELGQLYINSNQDLNLSTLPKIEGLIWGSPSVSSNTSIINGRRSHSSSVRINFKALKPGDFTIPAFKISGHEVPAIDFKVQASPYDDAYFIKTKIEHEGDSLYPGQFFRLKVDIYLDQQYAIQGDFPIPELTSEGLKFRSFANRSSQNKHIEDYQQTETQFNGKTYHLISFNYVVSALINGEYLVSTDHNLRIIKRSGTPGINRPITLQRQVSFPKIKIKTLPPAPADAINTSLVGDWSLTTEMDKKESKVGIPFTLSFSFKAKDGDPERFNIDQQNFKYFRLLSENREIEDDSLDSLAATKIFVLAALGSDVKLPEMKFAIFDPIKESYRILKAQFPTIKFSGEKFKEVKASPRPIRKNSDEQKHELNILVNTRLPLITNLHPLLFVLASLLPLALFLKTYTHMQLSPRARQKKKLRQIRRLLKKSTPEKAHLIYKEHLMPLLKQIHSLQFGEGNSQVIQLISDAELRKTLTEYENQRFQKDKLQSLNGKKLSRALKALSFLFILAAPLSNQAQTTALKSSEHYIKLLETEPENISATYHAALALDEEKKYVLAYAYTERLSRMAPRLEANQSLKASLAKKLKIKTSETPRFRPDELWTVAIYIWILTFLILCVFRKNSKLLISALLTCSFALALWSYTLSQNYWAKNQYTPITKEAASYTSVNNSLKSGQAQQLSLYTAEAFASQRILLKLGKQSLWIERKDLFKIW</sequence>
<feature type="transmembrane region" description="Helical" evidence="1">
    <location>
        <begin position="627"/>
        <end position="645"/>
    </location>
</feature>
<dbReference type="AlphaFoldDB" id="A6DT54"/>
<dbReference type="PANTHER" id="PTHR40940:SF2">
    <property type="entry name" value="BATD"/>
    <property type="match status" value="1"/>
</dbReference>
<proteinExistence type="predicted"/>